<dbReference type="SUPFAM" id="SSF46689">
    <property type="entry name" value="Homeodomain-like"/>
    <property type="match status" value="1"/>
</dbReference>
<dbReference type="PROSITE" id="PS50071">
    <property type="entry name" value="HOMEOBOX_2"/>
    <property type="match status" value="1"/>
</dbReference>
<dbReference type="GeneID" id="115734819"/>
<gene>
    <name evidence="10" type="primary">LOC115734819</name>
</gene>
<evidence type="ECO:0000256" key="3">
    <source>
        <dbReference type="ARBA" id="ARBA00023155"/>
    </source>
</evidence>
<dbReference type="InterPro" id="IPR005539">
    <property type="entry name" value="ELK_dom"/>
</dbReference>
<evidence type="ECO:0000256" key="1">
    <source>
        <dbReference type="ARBA" id="ARBA00004123"/>
    </source>
</evidence>
<dbReference type="InterPro" id="IPR005540">
    <property type="entry name" value="KNOX1"/>
</dbReference>
<dbReference type="CDD" id="cd00086">
    <property type="entry name" value="homeodomain"/>
    <property type="match status" value="1"/>
</dbReference>
<dbReference type="Pfam" id="PF03791">
    <property type="entry name" value="KNOX2"/>
    <property type="match status" value="1"/>
</dbReference>
<dbReference type="InterPro" id="IPR009057">
    <property type="entry name" value="Homeodomain-like_sf"/>
</dbReference>
<comment type="subcellular location">
    <subcellularLocation>
        <location evidence="1 5">Nucleus</location>
    </subcellularLocation>
</comment>
<dbReference type="GO" id="GO:0000981">
    <property type="term" value="F:DNA-binding transcription factor activity, RNA polymerase II-specific"/>
    <property type="evidence" value="ECO:0007669"/>
    <property type="project" value="InterPro"/>
</dbReference>
<organism evidence="9 10">
    <name type="scientific">Rhodamnia argentea</name>
    <dbReference type="NCBI Taxonomy" id="178133"/>
    <lineage>
        <taxon>Eukaryota</taxon>
        <taxon>Viridiplantae</taxon>
        <taxon>Streptophyta</taxon>
        <taxon>Embryophyta</taxon>
        <taxon>Tracheophyta</taxon>
        <taxon>Spermatophyta</taxon>
        <taxon>Magnoliopsida</taxon>
        <taxon>eudicotyledons</taxon>
        <taxon>Gunneridae</taxon>
        <taxon>Pentapetalae</taxon>
        <taxon>rosids</taxon>
        <taxon>malvids</taxon>
        <taxon>Myrtales</taxon>
        <taxon>Myrtaceae</taxon>
        <taxon>Myrtoideae</taxon>
        <taxon>Myrteae</taxon>
        <taxon>Australasian group</taxon>
        <taxon>Rhodamnia</taxon>
    </lineage>
</organism>
<dbReference type="SMART" id="SM00389">
    <property type="entry name" value="HOX"/>
    <property type="match status" value="1"/>
</dbReference>
<dbReference type="Pfam" id="PF05920">
    <property type="entry name" value="Homeobox_KN"/>
    <property type="match status" value="1"/>
</dbReference>
<evidence type="ECO:0000256" key="4">
    <source>
        <dbReference type="ARBA" id="ARBA00023242"/>
    </source>
</evidence>
<dbReference type="SMART" id="SM01255">
    <property type="entry name" value="KNOX1"/>
    <property type="match status" value="1"/>
</dbReference>
<sequence length="342" mass="38136">MEELYGLHVSMEAAVPEDLQVSPGESYRNHHHSCHLPFSSFVHPQGSASFHLCGSDHHQFLVPGSSAASDAGSCMVAVADDGEEEEDDVGDDVSRTLRAKVAAHPLYPKLLEAYVDCHKVGAPPEVAGLLDEIRRQSDDFSMVAGSVTTCLGSDPELDEFMETYYGMLVKYKSDLSRPFEEATSFLNTMRDQLNTLCHGSSSSTNYLHVTEDCAGSSEEDLSGGEIDVSSEGNRSREDLELKGKLLHKYSGFIGALKHEFSKKKKKGKLPREARRLLLDWWSIHYNWPYPTEADKLALAEATGLDQKQINNWFINQRKRHWKQAESMQAGIMESLYGPFFAN</sequence>
<reference evidence="10" key="1">
    <citation type="submission" date="2025-08" db="UniProtKB">
        <authorList>
            <consortium name="RefSeq"/>
        </authorList>
    </citation>
    <scope>IDENTIFICATION</scope>
    <source>
        <tissue evidence="10">Leaf</tissue>
    </source>
</reference>
<dbReference type="Proteomes" id="UP000827889">
    <property type="component" value="Chromosome 7"/>
</dbReference>
<dbReference type="InterPro" id="IPR017970">
    <property type="entry name" value="Homeobox_CS"/>
</dbReference>
<dbReference type="Gene3D" id="1.10.10.60">
    <property type="entry name" value="Homeodomain-like"/>
    <property type="match status" value="1"/>
</dbReference>
<dbReference type="Pfam" id="PF03789">
    <property type="entry name" value="ELK"/>
    <property type="match status" value="1"/>
</dbReference>
<feature type="DNA-binding region" description="Homeobox; TALE-type" evidence="5">
    <location>
        <begin position="261"/>
        <end position="324"/>
    </location>
</feature>
<evidence type="ECO:0000256" key="5">
    <source>
        <dbReference type="PROSITE-ProRule" id="PRU00108"/>
    </source>
</evidence>
<dbReference type="KEGG" id="rarg:115734819"/>
<dbReference type="GO" id="GO:0005634">
    <property type="term" value="C:nucleus"/>
    <property type="evidence" value="ECO:0007669"/>
    <property type="project" value="UniProtKB-SubCell"/>
</dbReference>
<dbReference type="InterPro" id="IPR050224">
    <property type="entry name" value="TALE_homeobox"/>
</dbReference>
<dbReference type="PROSITE" id="PS51213">
    <property type="entry name" value="ELK"/>
    <property type="match status" value="1"/>
</dbReference>
<keyword evidence="2 5" id="KW-0238">DNA-binding</keyword>
<dbReference type="SMART" id="SM01256">
    <property type="entry name" value="KNOX2"/>
    <property type="match status" value="1"/>
</dbReference>
<dbReference type="InterPro" id="IPR001356">
    <property type="entry name" value="HD"/>
</dbReference>
<comment type="similarity">
    <text evidence="6">Belongs to the TALE/KNOX homeobox family.</text>
</comment>
<dbReference type="PANTHER" id="PTHR11850">
    <property type="entry name" value="HOMEOBOX PROTEIN TRANSCRIPTION FACTORS"/>
    <property type="match status" value="1"/>
</dbReference>
<keyword evidence="9" id="KW-1185">Reference proteome</keyword>
<evidence type="ECO:0000256" key="6">
    <source>
        <dbReference type="PROSITE-ProRule" id="PRU00559"/>
    </source>
</evidence>
<feature type="domain" description="Homeobox" evidence="7">
    <location>
        <begin position="260"/>
        <end position="323"/>
    </location>
</feature>
<dbReference type="AlphaFoldDB" id="A0A8B8NGM9"/>
<keyword evidence="4 5" id="KW-0539">Nucleus</keyword>
<dbReference type="Pfam" id="PF03790">
    <property type="entry name" value="KNOX1"/>
    <property type="match status" value="1"/>
</dbReference>
<dbReference type="InterPro" id="IPR008422">
    <property type="entry name" value="KN_HD"/>
</dbReference>
<dbReference type="GO" id="GO:0003677">
    <property type="term" value="F:DNA binding"/>
    <property type="evidence" value="ECO:0007669"/>
    <property type="project" value="UniProtKB-UniRule"/>
</dbReference>
<feature type="domain" description="ELK" evidence="8">
    <location>
        <begin position="240"/>
        <end position="260"/>
    </location>
</feature>
<dbReference type="SMART" id="SM01188">
    <property type="entry name" value="ELK"/>
    <property type="match status" value="1"/>
</dbReference>
<dbReference type="PROSITE" id="PS00027">
    <property type="entry name" value="HOMEOBOX_1"/>
    <property type="match status" value="1"/>
</dbReference>
<evidence type="ECO:0000313" key="9">
    <source>
        <dbReference type="Proteomes" id="UP000827889"/>
    </source>
</evidence>
<name>A0A8B8NGM9_9MYRT</name>
<evidence type="ECO:0000259" key="7">
    <source>
        <dbReference type="PROSITE" id="PS50071"/>
    </source>
</evidence>
<proteinExistence type="inferred from homology"/>
<accession>A0A8B8NGM9</accession>
<protein>
    <submittedName>
        <fullName evidence="10">Homeobox protein knotted-1-like 6 isoform X1</fullName>
    </submittedName>
</protein>
<evidence type="ECO:0000259" key="8">
    <source>
        <dbReference type="PROSITE" id="PS51213"/>
    </source>
</evidence>
<evidence type="ECO:0000313" key="10">
    <source>
        <dbReference type="RefSeq" id="XP_030521626.2"/>
    </source>
</evidence>
<evidence type="ECO:0000256" key="2">
    <source>
        <dbReference type="ARBA" id="ARBA00023125"/>
    </source>
</evidence>
<dbReference type="InterPro" id="IPR005541">
    <property type="entry name" value="KNOX2"/>
</dbReference>
<keyword evidence="3 5" id="KW-0371">Homeobox</keyword>
<dbReference type="RefSeq" id="XP_030521626.2">
    <property type="nucleotide sequence ID" value="XM_030665766.2"/>
</dbReference>